<name>B1N6P4_9BACT</name>
<feature type="transmembrane region" description="Helical" evidence="2">
    <location>
        <begin position="36"/>
        <end position="53"/>
    </location>
</feature>
<reference evidence="3" key="1">
    <citation type="journal article" date="2008" name="FEMS Microbiol. Ecol.">
        <title>Metagenomic analysis of a freshwater toxic cyanobacteria bloom.</title>
        <authorList>
            <person name="Pope P.B."/>
            <person name="Patel B.K."/>
        </authorList>
    </citation>
    <scope>NUCLEOTIDE SEQUENCE</scope>
</reference>
<feature type="region of interest" description="Disordered" evidence="1">
    <location>
        <begin position="60"/>
        <end position="87"/>
    </location>
</feature>
<protein>
    <submittedName>
        <fullName evidence="3">Putative glycosyl transferase</fullName>
    </submittedName>
</protein>
<feature type="transmembrane region" description="Helical" evidence="2">
    <location>
        <begin position="12"/>
        <end position="30"/>
    </location>
</feature>
<keyword evidence="2" id="KW-1133">Transmembrane helix</keyword>
<proteinExistence type="predicted"/>
<evidence type="ECO:0000313" key="3">
    <source>
        <dbReference type="EMBL" id="ABM53590.1"/>
    </source>
</evidence>
<accession>B1N6P4</accession>
<keyword evidence="2" id="KW-0812">Transmembrane</keyword>
<organism evidence="3">
    <name type="scientific">uncultured bacterium CBNPD1 BAC clone 2089</name>
    <dbReference type="NCBI Taxonomy" id="417311"/>
    <lineage>
        <taxon>Bacteria</taxon>
        <taxon>environmental samples</taxon>
    </lineage>
</organism>
<evidence type="ECO:0000256" key="1">
    <source>
        <dbReference type="SAM" id="MobiDB-lite"/>
    </source>
</evidence>
<dbReference type="EMBL" id="EF157672">
    <property type="protein sequence ID" value="ABM53590.1"/>
    <property type="molecule type" value="Genomic_DNA"/>
</dbReference>
<dbReference type="AlphaFoldDB" id="B1N6P4"/>
<keyword evidence="2" id="KW-0472">Membrane</keyword>
<feature type="compositionally biased region" description="Acidic residues" evidence="1">
    <location>
        <begin position="65"/>
        <end position="80"/>
    </location>
</feature>
<keyword evidence="3" id="KW-0808">Transferase</keyword>
<dbReference type="GO" id="GO:0016740">
    <property type="term" value="F:transferase activity"/>
    <property type="evidence" value="ECO:0007669"/>
    <property type="project" value="UniProtKB-KW"/>
</dbReference>
<sequence>MNLGHGQRRSVLILWLWTALLSGMALYPAISTSGGNIAPFGVAALALGLYTVLHPSVRRRREGEDGAGIDESADGSDPEDSAQLGVN</sequence>
<evidence type="ECO:0000256" key="2">
    <source>
        <dbReference type="SAM" id="Phobius"/>
    </source>
</evidence>